<dbReference type="PANTHER" id="PTHR42709">
    <property type="entry name" value="ALKALINE PHOSPHATASE LIKE PROTEIN"/>
    <property type="match status" value="1"/>
</dbReference>
<dbReference type="PANTHER" id="PTHR42709:SF6">
    <property type="entry name" value="UNDECAPRENYL PHOSPHATE TRANSPORTER A"/>
    <property type="match status" value="1"/>
</dbReference>
<feature type="transmembrane region" description="Helical" evidence="6">
    <location>
        <begin position="131"/>
        <end position="152"/>
    </location>
</feature>
<dbReference type="InterPro" id="IPR023695">
    <property type="entry name" value="Thiosulf_sulfurTrfase"/>
</dbReference>
<dbReference type="InterPro" id="IPR032816">
    <property type="entry name" value="VTT_dom"/>
</dbReference>
<feature type="transmembrane region" description="Helical" evidence="6">
    <location>
        <begin position="172"/>
        <end position="193"/>
    </location>
</feature>
<keyword evidence="3 6" id="KW-0812">Transmembrane</keyword>
<keyword evidence="5 6" id="KW-0472">Membrane</keyword>
<dbReference type="SMART" id="SM00450">
    <property type="entry name" value="RHOD"/>
    <property type="match status" value="1"/>
</dbReference>
<evidence type="ECO:0000256" key="3">
    <source>
        <dbReference type="ARBA" id="ARBA00022692"/>
    </source>
</evidence>
<dbReference type="Pfam" id="PF00581">
    <property type="entry name" value="Rhodanese"/>
    <property type="match status" value="1"/>
</dbReference>
<proteinExistence type="predicted"/>
<organism evidence="8 9">
    <name type="scientific">Paraherbaspirillum soli</name>
    <dbReference type="NCBI Taxonomy" id="631222"/>
    <lineage>
        <taxon>Bacteria</taxon>
        <taxon>Pseudomonadati</taxon>
        <taxon>Pseudomonadota</taxon>
        <taxon>Betaproteobacteria</taxon>
        <taxon>Burkholderiales</taxon>
        <taxon>Oxalobacteraceae</taxon>
        <taxon>Paraherbaspirillum</taxon>
    </lineage>
</organism>
<evidence type="ECO:0000256" key="4">
    <source>
        <dbReference type="ARBA" id="ARBA00022989"/>
    </source>
</evidence>
<dbReference type="InterPro" id="IPR051311">
    <property type="entry name" value="DedA_domain"/>
</dbReference>
<evidence type="ECO:0000256" key="2">
    <source>
        <dbReference type="ARBA" id="ARBA00022475"/>
    </source>
</evidence>
<comment type="caution">
    <text evidence="8">The sequence shown here is derived from an EMBL/GenBank/DDBJ whole genome shotgun (WGS) entry which is preliminary data.</text>
</comment>
<protein>
    <submittedName>
        <fullName evidence="8">DedA family protein/thiosulfate sulfurtransferase GlpE</fullName>
    </submittedName>
</protein>
<accession>A0ABW0MF91</accession>
<evidence type="ECO:0000259" key="7">
    <source>
        <dbReference type="PROSITE" id="PS50206"/>
    </source>
</evidence>
<keyword evidence="9" id="KW-1185">Reference proteome</keyword>
<dbReference type="Pfam" id="PF09335">
    <property type="entry name" value="VTT_dom"/>
    <property type="match status" value="1"/>
</dbReference>
<dbReference type="Proteomes" id="UP001596045">
    <property type="component" value="Unassembled WGS sequence"/>
</dbReference>
<evidence type="ECO:0000256" key="5">
    <source>
        <dbReference type="ARBA" id="ARBA00023136"/>
    </source>
</evidence>
<dbReference type="RefSeq" id="WP_379000292.1">
    <property type="nucleotide sequence ID" value="NZ_JBHSMT010000030.1"/>
</dbReference>
<keyword evidence="4 6" id="KW-1133">Transmembrane helix</keyword>
<reference evidence="9" key="1">
    <citation type="journal article" date="2019" name="Int. J. Syst. Evol. Microbiol.">
        <title>The Global Catalogue of Microorganisms (GCM) 10K type strain sequencing project: providing services to taxonomists for standard genome sequencing and annotation.</title>
        <authorList>
            <consortium name="The Broad Institute Genomics Platform"/>
            <consortium name="The Broad Institute Genome Sequencing Center for Infectious Disease"/>
            <person name="Wu L."/>
            <person name="Ma J."/>
        </authorList>
    </citation>
    <scope>NUCLEOTIDE SEQUENCE [LARGE SCALE GENOMIC DNA]</scope>
    <source>
        <strain evidence="9">JCM 17066</strain>
    </source>
</reference>
<dbReference type="SUPFAM" id="SSF52821">
    <property type="entry name" value="Rhodanese/Cell cycle control phosphatase"/>
    <property type="match status" value="1"/>
</dbReference>
<sequence length="324" mass="35291">MMQNLIVLIAQYGLLLVFANVLVEQLGLPLPAVPTMIVAGALAADGKLSLSAVFAVSLAACIIGDAVWYWAGRRFGNRVLRLLCRVSLSPNSCVMQAQVSFRRWGGSLLMAAKFVPGLSTMAPPMAGAMKLGWPSFLFFDSVGAIVWIGAAVGAGRLFHAKIEYLFARLESMGTIAIMLLAGLLALYIGLKWWQRRHLVNTLRMARISVDELQHLMKSGDNPVIVDVRSAVGRQLEPRRIPGALPVDLGRMDELNAYIGHLPSDREIILYCTCPNEISAAKVAKMLMDRGYTRVRPLQGGLEAWAAAGYSLEELSLDLIAEELA</sequence>
<gene>
    <name evidence="8" type="ORF">ACFPM8_20040</name>
</gene>
<keyword evidence="2" id="KW-1003">Cell membrane</keyword>
<dbReference type="InterPro" id="IPR001763">
    <property type="entry name" value="Rhodanese-like_dom"/>
</dbReference>
<feature type="domain" description="Rhodanese" evidence="7">
    <location>
        <begin position="218"/>
        <end position="313"/>
    </location>
</feature>
<feature type="transmembrane region" description="Helical" evidence="6">
    <location>
        <begin position="48"/>
        <end position="71"/>
    </location>
</feature>
<dbReference type="InterPro" id="IPR036873">
    <property type="entry name" value="Rhodanese-like_dom_sf"/>
</dbReference>
<evidence type="ECO:0000256" key="1">
    <source>
        <dbReference type="ARBA" id="ARBA00004651"/>
    </source>
</evidence>
<evidence type="ECO:0000256" key="6">
    <source>
        <dbReference type="SAM" id="Phobius"/>
    </source>
</evidence>
<dbReference type="CDD" id="cd01444">
    <property type="entry name" value="GlpE_ST"/>
    <property type="match status" value="1"/>
</dbReference>
<evidence type="ECO:0000313" key="8">
    <source>
        <dbReference type="EMBL" id="MFC5476260.1"/>
    </source>
</evidence>
<evidence type="ECO:0000313" key="9">
    <source>
        <dbReference type="Proteomes" id="UP001596045"/>
    </source>
</evidence>
<dbReference type="Gene3D" id="3.40.250.10">
    <property type="entry name" value="Rhodanese-like domain"/>
    <property type="match status" value="1"/>
</dbReference>
<dbReference type="PROSITE" id="PS50206">
    <property type="entry name" value="RHODANESE_3"/>
    <property type="match status" value="1"/>
</dbReference>
<dbReference type="EMBL" id="JBHSMT010000030">
    <property type="protein sequence ID" value="MFC5476260.1"/>
    <property type="molecule type" value="Genomic_DNA"/>
</dbReference>
<comment type="subcellular location">
    <subcellularLocation>
        <location evidence="1">Cell membrane</location>
        <topology evidence="1">Multi-pass membrane protein</topology>
    </subcellularLocation>
</comment>
<name>A0ABW0MF91_9BURK</name>